<dbReference type="OrthoDB" id="2152029at2759"/>
<dbReference type="Pfam" id="PF07859">
    <property type="entry name" value="Abhydrolase_3"/>
    <property type="match status" value="1"/>
</dbReference>
<dbReference type="Gene3D" id="3.40.50.1820">
    <property type="entry name" value="alpha/beta hydrolase"/>
    <property type="match status" value="1"/>
</dbReference>
<proteinExistence type="predicted"/>
<feature type="domain" description="Alpha/beta hydrolase fold-3" evidence="2">
    <location>
        <begin position="162"/>
        <end position="309"/>
    </location>
</feature>
<evidence type="ECO:0000313" key="3">
    <source>
        <dbReference type="EMBL" id="SCV74959.1"/>
    </source>
</evidence>
<dbReference type="Proteomes" id="UP000198372">
    <property type="component" value="Unassembled WGS sequence"/>
</dbReference>
<dbReference type="SUPFAM" id="SSF53474">
    <property type="entry name" value="alpha/beta-Hydrolases"/>
    <property type="match status" value="1"/>
</dbReference>
<organism evidence="3 4">
    <name type="scientific">Microbotryum intermedium</name>
    <dbReference type="NCBI Taxonomy" id="269621"/>
    <lineage>
        <taxon>Eukaryota</taxon>
        <taxon>Fungi</taxon>
        <taxon>Dikarya</taxon>
        <taxon>Basidiomycota</taxon>
        <taxon>Pucciniomycotina</taxon>
        <taxon>Microbotryomycetes</taxon>
        <taxon>Microbotryales</taxon>
        <taxon>Microbotryaceae</taxon>
        <taxon>Microbotryum</taxon>
    </lineage>
</organism>
<dbReference type="EMBL" id="FMSP01000024">
    <property type="protein sequence ID" value="SCV74959.1"/>
    <property type="molecule type" value="Genomic_DNA"/>
</dbReference>
<name>A0A238FQA5_9BASI</name>
<dbReference type="AlphaFoldDB" id="A0A238FQA5"/>
<dbReference type="PANTHER" id="PTHR48081:SF31">
    <property type="entry name" value="STERYL ACETYL HYDROLASE MUG81-RELATED"/>
    <property type="match status" value="1"/>
</dbReference>
<dbReference type="InterPro" id="IPR013094">
    <property type="entry name" value="AB_hydrolase_3"/>
</dbReference>
<gene>
    <name evidence="3" type="ORF">BQ2448_7988</name>
</gene>
<dbReference type="InterPro" id="IPR029058">
    <property type="entry name" value="AB_hydrolase_fold"/>
</dbReference>
<evidence type="ECO:0000313" key="4">
    <source>
        <dbReference type="Proteomes" id="UP000198372"/>
    </source>
</evidence>
<evidence type="ECO:0000256" key="1">
    <source>
        <dbReference type="ARBA" id="ARBA00022801"/>
    </source>
</evidence>
<keyword evidence="4" id="KW-1185">Reference proteome</keyword>
<dbReference type="STRING" id="269621.A0A238FQA5"/>
<sequence length="487" mass="54661">MSFYQLGTSPIPQRKQGLPLVSGAAPQKMSVGQGLHFLFYMMPYLLVRLPLGLLKDYVFQRFWAPVPRDIGRPVQAELVLRLAKYVLTRATPAQARLIFGERDYRDAYKSKTFKNYQNWVQNVSDRGIVGRWIAPPATDRADDDVVLYYLHVLIIFTLHPPGGAYVIDSGGLGQHYWLKLVREMNEKRGVKFSVFLLDYELAPEFKWPSQLIETQAAYQYLVNNLGIKPSKIVIGGDSAGGNLAMSFLLHVVRPCKQVTVVESLGPIPARPAGAFLVSPWIDMMSERPSRYATNYDMLSNIWTRRGALEYIGSLQAVSALYEPSWSPFQWFTNPNAPVPESFKQAAQASRFVPGKELKGLELLASPYVDPIKCEDNSWLKEAFPGQGRTMVTWGAKEIFNDDIEVQFERLQAAGVEAKKLVKPLGAHIWTIVDVGLAGYYKTHSEAPWDYQDYAVVAVADWLEPFKSRSVQNEAGPGSSSTGQQSKI</sequence>
<keyword evidence="1" id="KW-0378">Hydrolase</keyword>
<dbReference type="PANTHER" id="PTHR48081">
    <property type="entry name" value="AB HYDROLASE SUPERFAMILY PROTEIN C4A8.06C"/>
    <property type="match status" value="1"/>
</dbReference>
<dbReference type="InterPro" id="IPR050300">
    <property type="entry name" value="GDXG_lipolytic_enzyme"/>
</dbReference>
<protein>
    <submittedName>
        <fullName evidence="3">BQ2448_7988 protein</fullName>
    </submittedName>
</protein>
<dbReference type="GO" id="GO:0016787">
    <property type="term" value="F:hydrolase activity"/>
    <property type="evidence" value="ECO:0007669"/>
    <property type="project" value="UniProtKB-KW"/>
</dbReference>
<evidence type="ECO:0000259" key="2">
    <source>
        <dbReference type="Pfam" id="PF07859"/>
    </source>
</evidence>
<reference evidence="4" key="1">
    <citation type="submission" date="2016-09" db="EMBL/GenBank/DDBJ databases">
        <authorList>
            <person name="Jeantristanb JTB J.-T."/>
            <person name="Ricardo R."/>
        </authorList>
    </citation>
    <scope>NUCLEOTIDE SEQUENCE [LARGE SCALE GENOMIC DNA]</scope>
</reference>
<accession>A0A238FQA5</accession>